<reference evidence="1 2" key="1">
    <citation type="submission" date="2021-07" db="EMBL/GenBank/DDBJ databases">
        <authorList>
            <person name="Kim M.K."/>
        </authorList>
    </citation>
    <scope>NUCLEOTIDE SEQUENCE [LARGE SCALE GENOMIC DNA]</scope>
    <source>
        <strain evidence="1 2">HLY7-15</strain>
    </source>
</reference>
<sequence length="397" mass="46720">MNFILTRYIFPINEPLILSNRFNFCLDNPRTEEEIAIIKEYLDVSLNSPDLVYKHYHENRIPIKSTKETTNLLTVESALEGLNKNYSSLDLSVHDFFTKYRELEPLEKLARMWVIARYNDEGEYQRLQEIALEESSNGRTGFFLLDKGNPIIDNSDNLVGFTYFLSLLVHTDKEFYNGQSFILHNDSFTIQHPKVDRFFNLSVMYFGFMSYSHEIKNLEDHWKSFYHIRDELASVSKKLDGIIDDANQEKILFIANLLKVVGNNLKDECAKLVTLVSIIELLLTHSPDYNRFNIEDSISKQFRLKASLLVYQNDKSKDIEKVKIRLKEIYSQRSNIAHGNFKSLKDYLRKEVKKSKEEDISEDIVLERLSNDLFNFIRAIIEEYIKDRKLVDFLKEN</sequence>
<keyword evidence="2" id="KW-1185">Reference proteome</keyword>
<dbReference type="EMBL" id="JAHWXQ010000001">
    <property type="protein sequence ID" value="MBW3363682.1"/>
    <property type="molecule type" value="Genomic_DNA"/>
</dbReference>
<protein>
    <recommendedName>
        <fullName evidence="3">Apea-like HEPN domain-containing protein</fullName>
    </recommendedName>
</protein>
<evidence type="ECO:0000313" key="2">
    <source>
        <dbReference type="Proteomes" id="UP000774935"/>
    </source>
</evidence>
<organism evidence="1 2">
    <name type="scientific">Pontibacter populi</name>
    <dbReference type="NCBI Taxonomy" id="890055"/>
    <lineage>
        <taxon>Bacteria</taxon>
        <taxon>Pseudomonadati</taxon>
        <taxon>Bacteroidota</taxon>
        <taxon>Cytophagia</taxon>
        <taxon>Cytophagales</taxon>
        <taxon>Hymenobacteraceae</taxon>
        <taxon>Pontibacter</taxon>
    </lineage>
</organism>
<dbReference type="RefSeq" id="WP_199108284.1">
    <property type="nucleotide sequence ID" value="NZ_JAHWXQ010000001.1"/>
</dbReference>
<comment type="caution">
    <text evidence="1">The sequence shown here is derived from an EMBL/GenBank/DDBJ whole genome shotgun (WGS) entry which is preliminary data.</text>
</comment>
<dbReference type="Proteomes" id="UP000774935">
    <property type="component" value="Unassembled WGS sequence"/>
</dbReference>
<accession>A0ABS6X6R1</accession>
<gene>
    <name evidence="1" type="ORF">KYK27_01410</name>
</gene>
<name>A0ABS6X6R1_9BACT</name>
<evidence type="ECO:0008006" key="3">
    <source>
        <dbReference type="Google" id="ProtNLM"/>
    </source>
</evidence>
<evidence type="ECO:0000313" key="1">
    <source>
        <dbReference type="EMBL" id="MBW3363682.1"/>
    </source>
</evidence>
<proteinExistence type="predicted"/>